<dbReference type="Proteomes" id="UP001322744">
    <property type="component" value="Chromosome"/>
</dbReference>
<dbReference type="RefSeq" id="WP_045173702.1">
    <property type="nucleotide sequence ID" value="NZ_CP139957.1"/>
</dbReference>
<gene>
    <name evidence="1" type="ORF">SOJ16_000279</name>
</gene>
<reference evidence="1 2" key="1">
    <citation type="submission" date="2023-12" db="EMBL/GenBank/DDBJ databases">
        <authorList>
            <person name="Manesh M.J.H."/>
            <person name="Bing R.G."/>
            <person name="Willard D.J."/>
            <person name="Kelly R.M."/>
        </authorList>
    </citation>
    <scope>NUCLEOTIDE SEQUENCE [LARGE SCALE GENOMIC DNA]</scope>
    <source>
        <strain evidence="1 2">DSM 8977</strain>
    </source>
</reference>
<evidence type="ECO:0000313" key="1">
    <source>
        <dbReference type="EMBL" id="WPX09104.1"/>
    </source>
</evidence>
<name>A0ABZ0U3Q5_9FIRM</name>
<keyword evidence="2" id="KW-1185">Reference proteome</keyword>
<accession>A0ABZ0U3Q5</accession>
<sequence length="183" mass="20259">MVGVSYISSESLINTFSQSLQNSIDYTIISQGNVLNNLKNNITPDKVAIFEKQTQLPSFDSYPKMYSPETLSFKSGLEVVQNSFEQMPDLSSPSTLVEMGNQLNLLNKGVLTSYQTSQEQDIAMISSSYSFLIKGLSADDLKNLISKNIPILQDIMIYGYSPQNGVVPYLQSNFSTSVLDVKV</sequence>
<organism evidence="1 2">
    <name type="scientific">Anaerocellum danielii</name>
    <dbReference type="NCBI Taxonomy" id="1387557"/>
    <lineage>
        <taxon>Bacteria</taxon>
        <taxon>Bacillati</taxon>
        <taxon>Bacillota</taxon>
        <taxon>Bacillota incertae sedis</taxon>
        <taxon>Caldicellulosiruptorales</taxon>
        <taxon>Caldicellulosiruptoraceae</taxon>
        <taxon>Anaerocellum</taxon>
    </lineage>
</organism>
<evidence type="ECO:0000313" key="2">
    <source>
        <dbReference type="Proteomes" id="UP001322744"/>
    </source>
</evidence>
<dbReference type="EMBL" id="CP139957">
    <property type="protein sequence ID" value="WPX09104.1"/>
    <property type="molecule type" value="Genomic_DNA"/>
</dbReference>
<protein>
    <submittedName>
        <fullName evidence="1">Uncharacterized protein</fullName>
    </submittedName>
</protein>
<proteinExistence type="predicted"/>